<sequence>MNISTTLFLNASGLFDFDLTFPTEALLFLILAGVVTFVFLTPISKQLDERAEFIDFNLRKSTILLTFGYEKLSTCVGMLTEEINEMNRQIKLVRNYTDSKFEEEISNVQTENSKILSNLKGDLSVKSAYIFSNLTSDLTSLTDAFFAKKFQSV</sequence>
<feature type="transmembrane region" description="Helical" evidence="1">
    <location>
        <begin position="25"/>
        <end position="43"/>
    </location>
</feature>
<name>A0A0D3MKC4_9STRA</name>
<evidence type="ECO:0000256" key="1">
    <source>
        <dbReference type="SAM" id="Phobius"/>
    </source>
</evidence>
<proteinExistence type="predicted"/>
<keyword evidence="1" id="KW-1133">Transmembrane helix</keyword>
<keyword evidence="2" id="KW-0934">Plastid</keyword>
<dbReference type="AlphaFoldDB" id="A0A0D3MKC4"/>
<geneLocation type="plastid" evidence="2"/>
<protein>
    <submittedName>
        <fullName evidence="2">ATP synthase CF0 B' chain subunit II</fullName>
    </submittedName>
</protein>
<accession>A0A0D3MKC4</accession>
<keyword evidence="1" id="KW-0812">Transmembrane</keyword>
<dbReference type="EMBL" id="KJ877675">
    <property type="protein sequence ID" value="AIM52775.1"/>
    <property type="molecule type" value="Genomic_DNA"/>
</dbReference>
<gene>
    <name evidence="2" type="primary">atpG</name>
</gene>
<evidence type="ECO:0000313" key="2">
    <source>
        <dbReference type="EMBL" id="AIM52775.1"/>
    </source>
</evidence>
<reference evidence="2" key="1">
    <citation type="journal article" date="2015" name="Sci. Rep.">
        <title>Updating algal evolutionary relationships through plastid genome sequencing: did alveolate plastids emerge through endosymbiosis of an ochrophyte?</title>
        <authorList>
            <person name="Sevcikova T."/>
            <person name="Horak A."/>
            <person name="Klimes V."/>
            <person name="Zbrankova V."/>
            <person name="Demir-Hilton E."/>
            <person name="Sudek S."/>
            <person name="Jenkins J."/>
            <person name="Schmutz J."/>
            <person name="Pribyl P."/>
            <person name="Fousek J."/>
            <person name="Vlcek C."/>
            <person name="Lang B.F."/>
            <person name="Obornik M."/>
            <person name="Worden A.Z."/>
            <person name="Elias M."/>
        </authorList>
    </citation>
    <scope>NUCLEOTIDE SEQUENCE</scope>
</reference>
<organism evidence="2">
    <name type="scientific">Ochromonas sp. CCMP1393</name>
    <dbReference type="NCBI Taxonomy" id="420556"/>
    <lineage>
        <taxon>Eukaryota</taxon>
        <taxon>Sar</taxon>
        <taxon>Stramenopiles</taxon>
        <taxon>Ochrophyta</taxon>
        <taxon>Chrysophyceae</taxon>
        <taxon>Chromulinales</taxon>
        <taxon>Chromulinaceae</taxon>
        <taxon>Ochromonas</taxon>
    </lineage>
</organism>
<keyword evidence="1" id="KW-0472">Membrane</keyword>